<feature type="compositionally biased region" description="Polar residues" evidence="1">
    <location>
        <begin position="427"/>
        <end position="441"/>
    </location>
</feature>
<feature type="compositionally biased region" description="Basic and acidic residues" evidence="1">
    <location>
        <begin position="317"/>
        <end position="333"/>
    </location>
</feature>
<keyword evidence="3" id="KW-1185">Reference proteome</keyword>
<feature type="compositionally biased region" description="Polar residues" evidence="1">
    <location>
        <begin position="334"/>
        <end position="349"/>
    </location>
</feature>
<comment type="caution">
    <text evidence="2">The sequence shown here is derived from an EMBL/GenBank/DDBJ whole genome shotgun (WGS) entry which is preliminary data.</text>
</comment>
<dbReference type="AlphaFoldDB" id="A0ABD3D3T4"/>
<accession>A0ABD3D3T4</accession>
<feature type="region of interest" description="Disordered" evidence="1">
    <location>
        <begin position="313"/>
        <end position="349"/>
    </location>
</feature>
<feature type="region of interest" description="Disordered" evidence="1">
    <location>
        <begin position="427"/>
        <end position="446"/>
    </location>
</feature>
<name>A0ABD3D3T4_9LAMI</name>
<gene>
    <name evidence="2" type="ORF">CASFOL_020758</name>
</gene>
<evidence type="ECO:0000313" key="3">
    <source>
        <dbReference type="Proteomes" id="UP001632038"/>
    </source>
</evidence>
<dbReference type="PANTHER" id="PTHR33167">
    <property type="entry name" value="TRANSCRIPTION FACTOR, PUTATIVE (DUF863)-RELATED"/>
    <property type="match status" value="1"/>
</dbReference>
<sequence>MGTKIHSKSYLPAGFYSMRDLNDDSSSSSFPFFYGDKMGTNRPYYNGFVPRSLVDGYPGHDKDTVKQKMLEHEAVFKNQVCELHRLYRIQRDMMEDARRKDINKTRASMEPASSSSFHGSKLPLDEARKWHMSGFPLFNSNYGRTSISGVEIVNSPMSCVQPGQLPFPNGPISKDNEGLRPSKVRKTLFDLQLPADDYIDIQETKISKEYKESDLSGYALNCNLNSGPESSLNLFLGGRGLKGSPIGLADLNESVRVEEAMGPSSVGFLGRRENGFSLNSSFESKVNTRGPLSRVCDTGSTRSNFSFATQVHPVQDMWRDGPRNGLEPSDRNRYQPNNHRSEPISSQTAGSYPFVSSSSFATSWAHSVSSWANPTSSFAHNATKLETSLKPLNGFCHGSASGSKDVQAHLPSVGSDFLSCSRSENNNVASNRSTNHGSGISSKGPKPAIDINLNEIVPEDHLSALPWLKPKPVQDSCQPEISKVNKILGIPIFERRAPENGPSTSASFNCRPEEKNVVTNKRNKGLIDINVACEPDEQIIVKESIPEKENNPRKGAVIIDLNSCISDCEDPQSPGPNYEQKTASVKITLEIDLEVPVVCETDDDDDIQVQNKDEKINDVEVLRNAAETMIAISSWGPPGPQIDTNEASLAEVLLDLVEARSSEEVLDEFEAMTLKLTETKEEDYMPKPFVLEKTEEENGPKGSSTRARRGQSRRGRQRRDFQRDILPGLTTLSRHEMTEDLQTFDGLMRATGHSWNSGLTRRSGSGRRRKRATGTVVVQNVGCAVAAIEKSPVCAASLLKQLNNHIEDRSLTGWGKTRRTRRQRCPAGNISAIVLT</sequence>
<dbReference type="PANTHER" id="PTHR33167:SF4">
    <property type="entry name" value="TRANSCRIPTION FACTOR, PUTATIVE (DUF863)-RELATED"/>
    <property type="match status" value="1"/>
</dbReference>
<dbReference type="InterPro" id="IPR008581">
    <property type="entry name" value="DUF863_pln"/>
</dbReference>
<organism evidence="2 3">
    <name type="scientific">Castilleja foliolosa</name>
    <dbReference type="NCBI Taxonomy" id="1961234"/>
    <lineage>
        <taxon>Eukaryota</taxon>
        <taxon>Viridiplantae</taxon>
        <taxon>Streptophyta</taxon>
        <taxon>Embryophyta</taxon>
        <taxon>Tracheophyta</taxon>
        <taxon>Spermatophyta</taxon>
        <taxon>Magnoliopsida</taxon>
        <taxon>eudicotyledons</taxon>
        <taxon>Gunneridae</taxon>
        <taxon>Pentapetalae</taxon>
        <taxon>asterids</taxon>
        <taxon>lamiids</taxon>
        <taxon>Lamiales</taxon>
        <taxon>Orobanchaceae</taxon>
        <taxon>Pedicularideae</taxon>
        <taxon>Castillejinae</taxon>
        <taxon>Castilleja</taxon>
    </lineage>
</organism>
<proteinExistence type="predicted"/>
<protein>
    <submittedName>
        <fullName evidence="2">Uncharacterized protein</fullName>
    </submittedName>
</protein>
<dbReference type="Proteomes" id="UP001632038">
    <property type="component" value="Unassembled WGS sequence"/>
</dbReference>
<evidence type="ECO:0000256" key="1">
    <source>
        <dbReference type="SAM" id="MobiDB-lite"/>
    </source>
</evidence>
<reference evidence="3" key="1">
    <citation type="journal article" date="2024" name="IScience">
        <title>Strigolactones Initiate the Formation of Haustorium-like Structures in Castilleja.</title>
        <authorList>
            <person name="Buerger M."/>
            <person name="Peterson D."/>
            <person name="Chory J."/>
        </authorList>
    </citation>
    <scope>NUCLEOTIDE SEQUENCE [LARGE SCALE GENOMIC DNA]</scope>
</reference>
<feature type="region of interest" description="Disordered" evidence="1">
    <location>
        <begin position="690"/>
        <end position="734"/>
    </location>
</feature>
<feature type="compositionally biased region" description="Basic and acidic residues" evidence="1">
    <location>
        <begin position="690"/>
        <end position="699"/>
    </location>
</feature>
<dbReference type="EMBL" id="JAVIJP010000027">
    <property type="protein sequence ID" value="KAL3636211.1"/>
    <property type="molecule type" value="Genomic_DNA"/>
</dbReference>
<feature type="compositionally biased region" description="Basic residues" evidence="1">
    <location>
        <begin position="706"/>
        <end position="717"/>
    </location>
</feature>
<evidence type="ECO:0000313" key="2">
    <source>
        <dbReference type="EMBL" id="KAL3636211.1"/>
    </source>
</evidence>
<dbReference type="Pfam" id="PF05904">
    <property type="entry name" value="DUF863"/>
    <property type="match status" value="4"/>
</dbReference>